<dbReference type="InterPro" id="IPR001597">
    <property type="entry name" value="ArAA_b-elim_lyase/Thr_aldolase"/>
</dbReference>
<comment type="cofactor">
    <cofactor evidence="1">
        <name>pyridoxal 5'-phosphate</name>
        <dbReference type="ChEBI" id="CHEBI:597326"/>
    </cofactor>
</comment>
<keyword evidence="4" id="KW-0456">Lyase</keyword>
<dbReference type="AlphaFoldDB" id="A0A382BFY8"/>
<evidence type="ECO:0000256" key="2">
    <source>
        <dbReference type="ARBA" id="ARBA00006966"/>
    </source>
</evidence>
<evidence type="ECO:0000256" key="1">
    <source>
        <dbReference type="ARBA" id="ARBA00001933"/>
    </source>
</evidence>
<dbReference type="FunFam" id="3.40.640.10:FF:000030">
    <property type="entry name" value="Low-specificity L-threonine aldolase"/>
    <property type="match status" value="1"/>
</dbReference>
<dbReference type="InterPro" id="IPR015421">
    <property type="entry name" value="PyrdxlP-dep_Trfase_major"/>
</dbReference>
<dbReference type="InterPro" id="IPR015422">
    <property type="entry name" value="PyrdxlP-dep_Trfase_small"/>
</dbReference>
<dbReference type="InterPro" id="IPR015424">
    <property type="entry name" value="PyrdxlP-dep_Trfase"/>
</dbReference>
<feature type="domain" description="Aromatic amino acid beta-eliminating lyase/threonine aldolase" evidence="5">
    <location>
        <begin position="5"/>
        <end position="290"/>
    </location>
</feature>
<dbReference type="GO" id="GO:0005829">
    <property type="term" value="C:cytosol"/>
    <property type="evidence" value="ECO:0007669"/>
    <property type="project" value="TreeGrafter"/>
</dbReference>
<reference evidence="6" key="1">
    <citation type="submission" date="2018-05" db="EMBL/GenBank/DDBJ databases">
        <authorList>
            <person name="Lanie J.A."/>
            <person name="Ng W.-L."/>
            <person name="Kazmierczak K.M."/>
            <person name="Andrzejewski T.M."/>
            <person name="Davidsen T.M."/>
            <person name="Wayne K.J."/>
            <person name="Tettelin H."/>
            <person name="Glass J.I."/>
            <person name="Rusch D."/>
            <person name="Podicherti R."/>
            <person name="Tsui H.-C.T."/>
            <person name="Winkler M.E."/>
        </authorList>
    </citation>
    <scope>NUCLEOTIDE SEQUENCE</scope>
</reference>
<dbReference type="PIRSF" id="PIRSF017617">
    <property type="entry name" value="Thr_aldolase"/>
    <property type="match status" value="1"/>
</dbReference>
<gene>
    <name evidence="6" type="ORF">METZ01_LOCUS165373</name>
</gene>
<dbReference type="Gene3D" id="3.90.1150.10">
    <property type="entry name" value="Aspartate Aminotransferase, domain 1"/>
    <property type="match status" value="1"/>
</dbReference>
<dbReference type="EMBL" id="UINC01029575">
    <property type="protein sequence ID" value="SVB12519.1"/>
    <property type="molecule type" value="Genomic_DNA"/>
</dbReference>
<keyword evidence="3" id="KW-0663">Pyridoxal phosphate</keyword>
<dbReference type="Pfam" id="PF01212">
    <property type="entry name" value="Beta_elim_lyase"/>
    <property type="match status" value="1"/>
</dbReference>
<dbReference type="GO" id="GO:0008732">
    <property type="term" value="F:L-allo-threonine aldolase activity"/>
    <property type="evidence" value="ECO:0007669"/>
    <property type="project" value="TreeGrafter"/>
</dbReference>
<evidence type="ECO:0000256" key="4">
    <source>
        <dbReference type="ARBA" id="ARBA00023239"/>
    </source>
</evidence>
<dbReference type="SUPFAM" id="SSF53383">
    <property type="entry name" value="PLP-dependent transferases"/>
    <property type="match status" value="1"/>
</dbReference>
<dbReference type="InterPro" id="IPR023603">
    <property type="entry name" value="Low_specificity_L-TA-like"/>
</dbReference>
<dbReference type="Gene3D" id="3.40.640.10">
    <property type="entry name" value="Type I PLP-dependent aspartate aminotransferase-like (Major domain)"/>
    <property type="match status" value="1"/>
</dbReference>
<protein>
    <recommendedName>
        <fullName evidence="5">Aromatic amino acid beta-eliminating lyase/threonine aldolase domain-containing protein</fullName>
    </recommendedName>
</protein>
<evidence type="ECO:0000256" key="3">
    <source>
        <dbReference type="ARBA" id="ARBA00022898"/>
    </source>
</evidence>
<comment type="similarity">
    <text evidence="2">Belongs to the threonine aldolase family.</text>
</comment>
<sequence>MREVDLRSDTVTHPSPEMRQAIAEAKVGDDVFRDDPSVNRLEQMAADRMGKEAAVFVASGTMGNLISVLAHAGRGDEVILGNEAHIFRSEGAGAAALGGVSYHLVKNDERGMLDPDEVKNAIRDSSNHHNPRTALVALENTQNSCGGRVLTPEDTALIADVAHANGIPLHIDGARIFNASVKLETPVFELVRDADSVSFCLSKGLSCPVGSVVCGSNEFIENARRVRKMVGGGMRQAGFLAAAGIVALDSMVERLAEDHANATKLVNGLKKIPGITIFPEKLETNLVFFEIEHHDRAELSRKLESEGIKGGSAARRWRFVTHYGITSEDIDYTLDVMGNALAS</sequence>
<proteinExistence type="inferred from homology"/>
<evidence type="ECO:0000259" key="5">
    <source>
        <dbReference type="Pfam" id="PF01212"/>
    </source>
</evidence>
<evidence type="ECO:0000313" key="6">
    <source>
        <dbReference type="EMBL" id="SVB12519.1"/>
    </source>
</evidence>
<dbReference type="GO" id="GO:0006545">
    <property type="term" value="P:glycine biosynthetic process"/>
    <property type="evidence" value="ECO:0007669"/>
    <property type="project" value="TreeGrafter"/>
</dbReference>
<dbReference type="PANTHER" id="PTHR48097:SF9">
    <property type="entry name" value="L-THREONINE ALDOLASE"/>
    <property type="match status" value="1"/>
</dbReference>
<dbReference type="NCBIfam" id="NF041359">
    <property type="entry name" value="GntG_guanitoxin"/>
    <property type="match status" value="1"/>
</dbReference>
<accession>A0A382BFY8</accession>
<dbReference type="GO" id="GO:0006567">
    <property type="term" value="P:L-threonine catabolic process"/>
    <property type="evidence" value="ECO:0007669"/>
    <property type="project" value="TreeGrafter"/>
</dbReference>
<name>A0A382BFY8_9ZZZZ</name>
<dbReference type="PANTHER" id="PTHR48097">
    <property type="entry name" value="L-THREONINE ALDOLASE-RELATED"/>
    <property type="match status" value="1"/>
</dbReference>
<organism evidence="6">
    <name type="scientific">marine metagenome</name>
    <dbReference type="NCBI Taxonomy" id="408172"/>
    <lineage>
        <taxon>unclassified sequences</taxon>
        <taxon>metagenomes</taxon>
        <taxon>ecological metagenomes</taxon>
    </lineage>
</organism>